<organism evidence="2 3">
    <name type="scientific">Candidatus Methanodesulfokora washburnensis</name>
    <dbReference type="NCBI Taxonomy" id="2478471"/>
    <lineage>
        <taxon>Archaea</taxon>
        <taxon>Thermoproteota</taxon>
        <taxon>Candidatus Korarchaeia</taxon>
        <taxon>Candidatus Korarchaeia incertae sedis</taxon>
        <taxon>Candidatus Methanodesulfokora</taxon>
    </lineage>
</organism>
<gene>
    <name evidence="2" type="ORF">D6D85_03435</name>
</gene>
<feature type="coiled-coil region" evidence="1">
    <location>
        <begin position="84"/>
        <end position="118"/>
    </location>
</feature>
<keyword evidence="3" id="KW-1185">Reference proteome</keyword>
<evidence type="ECO:0000256" key="1">
    <source>
        <dbReference type="SAM" id="Coils"/>
    </source>
</evidence>
<keyword evidence="1" id="KW-0175">Coiled coil</keyword>
<proteinExistence type="predicted"/>
<evidence type="ECO:0000313" key="3">
    <source>
        <dbReference type="Proteomes" id="UP000277582"/>
    </source>
</evidence>
<accession>A0A3R9PLU1</accession>
<name>A0A3R9PLU1_9CREN</name>
<dbReference type="EMBL" id="RCOS01000051">
    <property type="protein sequence ID" value="RSN76883.1"/>
    <property type="molecule type" value="Genomic_DNA"/>
</dbReference>
<dbReference type="Proteomes" id="UP000277582">
    <property type="component" value="Unassembled WGS sequence"/>
</dbReference>
<sequence>MMEKMKIGEELKERLYKVMEDTSVLISAPLVTGKISNELIPAVDEYRRKANAIADGIMRLYYIAKNKLDRIDELPRWMVSEIEVKEVENIIDDLEIRVKQLKKSYEELKQRIQEDMRFRENLHLNEPAFTPFRVRE</sequence>
<dbReference type="RefSeq" id="WP_125670653.1">
    <property type="nucleotide sequence ID" value="NZ_RCOS01000051.1"/>
</dbReference>
<protein>
    <submittedName>
        <fullName evidence="2">Uncharacterized protein</fullName>
    </submittedName>
</protein>
<reference evidence="2 3" key="1">
    <citation type="submission" date="2018-10" db="EMBL/GenBank/DDBJ databases">
        <title>Co-occurring genomic capacity for anaerobic methane metabolism and dissimilatory sulfite reduction discovered in the Korarchaeota.</title>
        <authorList>
            <person name="Mckay L.J."/>
            <person name="Dlakic M."/>
            <person name="Fields M.W."/>
            <person name="Delmont T.O."/>
            <person name="Eren A.M."/>
            <person name="Jay Z.J."/>
            <person name="Klingelsmith K.B."/>
            <person name="Rusch D.B."/>
            <person name="Inskeep W.P."/>
        </authorList>
    </citation>
    <scope>NUCLEOTIDE SEQUENCE [LARGE SCALE GENOMIC DNA]</scope>
    <source>
        <strain evidence="2 3">MDKW</strain>
    </source>
</reference>
<dbReference type="AlphaFoldDB" id="A0A3R9PLU1"/>
<evidence type="ECO:0000313" key="2">
    <source>
        <dbReference type="EMBL" id="RSN76883.1"/>
    </source>
</evidence>
<comment type="caution">
    <text evidence="2">The sequence shown here is derived from an EMBL/GenBank/DDBJ whole genome shotgun (WGS) entry which is preliminary data.</text>
</comment>